<dbReference type="PROSITE" id="PS50280">
    <property type="entry name" value="SET"/>
    <property type="match status" value="1"/>
</dbReference>
<protein>
    <recommendedName>
        <fullName evidence="1">SET domain-containing protein</fullName>
    </recommendedName>
</protein>
<name>A0A7S0L6E3_9EUKA</name>
<dbReference type="Gene3D" id="2.170.270.10">
    <property type="entry name" value="SET domain"/>
    <property type="match status" value="1"/>
</dbReference>
<dbReference type="AlphaFoldDB" id="A0A7S0L6E3"/>
<dbReference type="EMBL" id="HBEY01013805">
    <property type="protein sequence ID" value="CAD8603362.1"/>
    <property type="molecule type" value="Transcribed_RNA"/>
</dbReference>
<dbReference type="InterPro" id="IPR046341">
    <property type="entry name" value="SET_dom_sf"/>
</dbReference>
<dbReference type="SUPFAM" id="SSF82199">
    <property type="entry name" value="SET domain"/>
    <property type="match status" value="1"/>
</dbReference>
<reference evidence="2" key="1">
    <citation type="submission" date="2021-01" db="EMBL/GenBank/DDBJ databases">
        <authorList>
            <person name="Corre E."/>
            <person name="Pelletier E."/>
            <person name="Niang G."/>
            <person name="Scheremetjew M."/>
            <person name="Finn R."/>
            <person name="Kale V."/>
            <person name="Holt S."/>
            <person name="Cochrane G."/>
            <person name="Meng A."/>
            <person name="Brown T."/>
            <person name="Cohen L."/>
        </authorList>
    </citation>
    <scope>NUCLEOTIDE SEQUENCE</scope>
    <source>
        <strain evidence="2">PLY182g</strain>
    </source>
</reference>
<evidence type="ECO:0000259" key="1">
    <source>
        <dbReference type="PROSITE" id="PS50280"/>
    </source>
</evidence>
<gene>
    <name evidence="2" type="ORF">CPEL01642_LOCUS6697</name>
</gene>
<dbReference type="InterPro" id="IPR001214">
    <property type="entry name" value="SET_dom"/>
</dbReference>
<proteinExistence type="predicted"/>
<sequence length="171" mass="18461">MRPGEVTLPSMKMHGHCYAHSGSPDEAERRTALCDLEQSVRVVGGPVQSDKHGFGVIATRPLAAGQVLLDRSVFYIARPSDYALAHLPQFHALEFGRDAYFQLREPVIGHCSLSYFVNEARHGGSLGIAANVAYKAVRPRGGGVALGLHILTPIEAGSELLADYDQRLKAA</sequence>
<feature type="domain" description="SET" evidence="1">
    <location>
        <begin position="38"/>
        <end position="165"/>
    </location>
</feature>
<evidence type="ECO:0000313" key="2">
    <source>
        <dbReference type="EMBL" id="CAD8603362.1"/>
    </source>
</evidence>
<accession>A0A7S0L6E3</accession>
<organism evidence="2">
    <name type="scientific">Coccolithus braarudii</name>
    <dbReference type="NCBI Taxonomy" id="221442"/>
    <lineage>
        <taxon>Eukaryota</taxon>
        <taxon>Haptista</taxon>
        <taxon>Haptophyta</taxon>
        <taxon>Prymnesiophyceae</taxon>
        <taxon>Coccolithales</taxon>
        <taxon>Coccolithaceae</taxon>
        <taxon>Coccolithus</taxon>
    </lineage>
</organism>